<dbReference type="Proteomes" id="UP000615755">
    <property type="component" value="Unassembled WGS sequence"/>
</dbReference>
<evidence type="ECO:0000313" key="1">
    <source>
        <dbReference type="EMBL" id="MBE0366396.1"/>
    </source>
</evidence>
<protein>
    <submittedName>
        <fullName evidence="1">Uncharacterized protein</fullName>
    </submittedName>
</protein>
<comment type="caution">
    <text evidence="1">The sequence shown here is derived from an EMBL/GenBank/DDBJ whole genome shotgun (WGS) entry which is preliminary data.</text>
</comment>
<reference evidence="1 2" key="1">
    <citation type="submission" date="2015-03" db="EMBL/GenBank/DDBJ databases">
        <title>Genome sequence of Pseudoalteromonas aurantia.</title>
        <authorList>
            <person name="Xie B.-B."/>
            <person name="Rong J.-C."/>
            <person name="Qin Q.-L."/>
            <person name="Zhang Y.-Z."/>
        </authorList>
    </citation>
    <scope>NUCLEOTIDE SEQUENCE [LARGE SCALE GENOMIC DNA]</scope>
    <source>
        <strain evidence="1 2">208</strain>
    </source>
</reference>
<dbReference type="EMBL" id="AQGV01000009">
    <property type="protein sequence ID" value="MBE0366396.1"/>
    <property type="molecule type" value="Genomic_DNA"/>
</dbReference>
<name>A0ABR9E621_9GAMM</name>
<evidence type="ECO:0000313" key="2">
    <source>
        <dbReference type="Proteomes" id="UP000615755"/>
    </source>
</evidence>
<keyword evidence="2" id="KW-1185">Reference proteome</keyword>
<sequence>MVIPCESADNIVEKPIKRCLPVLLSTPFSLLLNIRLDY</sequence>
<organism evidence="1 2">
    <name type="scientific">Pseudoalteromonas aurantia 208</name>
    <dbReference type="NCBI Taxonomy" id="1314867"/>
    <lineage>
        <taxon>Bacteria</taxon>
        <taxon>Pseudomonadati</taxon>
        <taxon>Pseudomonadota</taxon>
        <taxon>Gammaproteobacteria</taxon>
        <taxon>Alteromonadales</taxon>
        <taxon>Pseudoalteromonadaceae</taxon>
        <taxon>Pseudoalteromonas</taxon>
    </lineage>
</organism>
<accession>A0ABR9E621</accession>
<gene>
    <name evidence="1" type="ORF">PAUR_a3397</name>
</gene>
<proteinExistence type="predicted"/>